<dbReference type="RefSeq" id="WP_033689207.1">
    <property type="nucleotide sequence ID" value="NZ_CP028415.1"/>
</dbReference>
<evidence type="ECO:0000313" key="2">
    <source>
        <dbReference type="Proteomes" id="UP000190652"/>
    </source>
</evidence>
<organism evidence="1 2">
    <name type="scientific">Streptococcus mitis</name>
    <dbReference type="NCBI Taxonomy" id="28037"/>
    <lineage>
        <taxon>Bacteria</taxon>
        <taxon>Bacillati</taxon>
        <taxon>Bacillota</taxon>
        <taxon>Bacilli</taxon>
        <taxon>Lactobacillales</taxon>
        <taxon>Streptococcaceae</taxon>
        <taxon>Streptococcus</taxon>
        <taxon>Streptococcus mitis group</taxon>
    </lineage>
</organism>
<name>A0A1T0C5L9_STRMT</name>
<comment type="caution">
    <text evidence="1">The sequence shown here is derived from an EMBL/GenBank/DDBJ whole genome shotgun (WGS) entry which is preliminary data.</text>
</comment>
<dbReference type="Proteomes" id="UP000190652">
    <property type="component" value="Unassembled WGS sequence"/>
</dbReference>
<evidence type="ECO:0000313" key="1">
    <source>
        <dbReference type="EMBL" id="OOS17655.1"/>
    </source>
</evidence>
<dbReference type="Pfam" id="PF19614">
    <property type="entry name" value="DUF6119"/>
    <property type="match status" value="1"/>
</dbReference>
<dbReference type="InterPro" id="IPR026487">
    <property type="entry name" value="CHP04141"/>
</dbReference>
<evidence type="ECO:0008006" key="3">
    <source>
        <dbReference type="Google" id="ProtNLM"/>
    </source>
</evidence>
<gene>
    <name evidence="1" type="ORF">B0686_07825</name>
</gene>
<dbReference type="EMBL" id="MUYO01000003">
    <property type="protein sequence ID" value="OOS17655.1"/>
    <property type="molecule type" value="Genomic_DNA"/>
</dbReference>
<dbReference type="AlphaFoldDB" id="A0A1T0C5L9"/>
<proteinExistence type="predicted"/>
<reference evidence="1 2" key="1">
    <citation type="submission" date="2017-02" db="EMBL/GenBank/DDBJ databases">
        <title>Draft genome sequence of Streptococcus mitis CCUG 63687.</title>
        <authorList>
            <person name="Salva-Serra F."/>
            <person name="Engstrom-Jakobsson H."/>
            <person name="Thorell K."/>
            <person name="Jaen-Luchoro D."/>
            <person name="Gonzales-Siles L."/>
            <person name="Karlsson R."/>
            <person name="Yazdan S."/>
            <person name="Boulund F."/>
            <person name="Johnning A."/>
            <person name="Engstrand L."/>
            <person name="Kristiansson E."/>
            <person name="Moore E."/>
        </authorList>
    </citation>
    <scope>NUCLEOTIDE SEQUENCE [LARGE SCALE GENOMIC DNA]</scope>
    <source>
        <strain evidence="1 2">CCUG 63687</strain>
    </source>
</reference>
<accession>A0A1T0C5L9</accession>
<protein>
    <recommendedName>
        <fullName evidence="3">Sporadically distributed protein, TIGR04141 family</fullName>
    </recommendedName>
</protein>
<sequence length="535" mass="61056">MTKKLKTTQISLFLNNKSVEKFEDCLKDKFKYDEYPLNSVIGLEGKIFVHNSDPKLPSWQDELNQLSAKKIKFSKNVPNKAVVVVKFRNRFFSITYGYGRSMLNDLKIVRNFGLKVAANLIDKDKIRSMNITSIEDVIVSSQRQSSIYASQDIFDLDTRRNLLQSVSGAPSLESVASFLVGTDSLVASRKMNITDIKDSIGFYYDSYKKDDYKNNGFSWLDNILEVREKRLSSDLDNQLYVEMTKGNYPTIAPNTLLDWENIEGFFLTGTGKREKEFSIEIDSNAYFSTIRRRKNKSNSSNSSFISSLKRNKLVTKYKDTDEERIVGSLYSSLIFEIDYNKEKYILCYGSWYKINKEFFNTIKTEIDNIVDTELPIVSPASNGQNEGDFNKAFSTSHPDYYILDKEMYHGDSYGRSSVEVADIVTKDKKLIHVKKGGSSSKLSHLFSQGVVSATILAQDIKMKEFINEKCGCKILNLSETNNEFEIVFAIIDKRVTGGVKNSDILPFFSMVNLFNAIQQLKSMGFKYSILKIPVV</sequence>
<dbReference type="NCBIfam" id="TIGR04141">
    <property type="entry name" value="TIGR04141 family sporadically distributed protein"/>
    <property type="match status" value="1"/>
</dbReference>